<comment type="caution">
    <text evidence="1">The sequence shown here is derived from an EMBL/GenBank/DDBJ whole genome shotgun (WGS) entry which is preliminary data.</text>
</comment>
<proteinExistence type="predicted"/>
<name>A0A9P7YQ02_9HELO</name>
<dbReference type="EMBL" id="MU251383">
    <property type="protein sequence ID" value="KAG9237591.1"/>
    <property type="molecule type" value="Genomic_DNA"/>
</dbReference>
<evidence type="ECO:0000313" key="1">
    <source>
        <dbReference type="EMBL" id="KAG9237591.1"/>
    </source>
</evidence>
<protein>
    <submittedName>
        <fullName evidence="1">Uncharacterized protein</fullName>
    </submittedName>
</protein>
<dbReference type="OrthoDB" id="406864at2759"/>
<sequence length="221" mass="23690">MLASAIAAKHPNTTIIASFPASGFDIYGQSGSKGWAGYHSHEHPDHLISLFHPFNKGNRGAPIIVDAEKRECRQGTLLRSFIAAFSSTQRSPDVLGFTASPSRHDKKHELLRTEAPRQYCGGSNTACFWCYLGADLLFGQEEGAQMIAMLANYNWMETDISINVTGGGSKVGSYTTFTAPTGLSSNTPGKQASTLVTKDVTGKDGVFTIKMGKLIVSVVVA</sequence>
<reference evidence="1" key="1">
    <citation type="journal article" date="2021" name="IMA Fungus">
        <title>Genomic characterization of three marine fungi, including Emericellopsis atlantica sp. nov. with signatures of a generalist lifestyle and marine biomass degradation.</title>
        <authorList>
            <person name="Hagestad O.C."/>
            <person name="Hou L."/>
            <person name="Andersen J.H."/>
            <person name="Hansen E.H."/>
            <person name="Altermark B."/>
            <person name="Li C."/>
            <person name="Kuhnert E."/>
            <person name="Cox R.J."/>
            <person name="Crous P.W."/>
            <person name="Spatafora J.W."/>
            <person name="Lail K."/>
            <person name="Amirebrahimi M."/>
            <person name="Lipzen A."/>
            <person name="Pangilinan J."/>
            <person name="Andreopoulos W."/>
            <person name="Hayes R.D."/>
            <person name="Ng V."/>
            <person name="Grigoriev I.V."/>
            <person name="Jackson S.A."/>
            <person name="Sutton T.D.S."/>
            <person name="Dobson A.D.W."/>
            <person name="Rama T."/>
        </authorList>
    </citation>
    <scope>NUCLEOTIDE SEQUENCE</scope>
    <source>
        <strain evidence="1">TRa018bII</strain>
    </source>
</reference>
<organism evidence="1 2">
    <name type="scientific">Amylocarpus encephaloides</name>
    <dbReference type="NCBI Taxonomy" id="45428"/>
    <lineage>
        <taxon>Eukaryota</taxon>
        <taxon>Fungi</taxon>
        <taxon>Dikarya</taxon>
        <taxon>Ascomycota</taxon>
        <taxon>Pezizomycotina</taxon>
        <taxon>Leotiomycetes</taxon>
        <taxon>Helotiales</taxon>
        <taxon>Helotiales incertae sedis</taxon>
        <taxon>Amylocarpus</taxon>
    </lineage>
</organism>
<keyword evidence="2" id="KW-1185">Reference proteome</keyword>
<accession>A0A9P7YQ02</accession>
<gene>
    <name evidence="1" type="ORF">BJ875DRAFT_438249</name>
</gene>
<dbReference type="AlphaFoldDB" id="A0A9P7YQ02"/>
<dbReference type="Proteomes" id="UP000824998">
    <property type="component" value="Unassembled WGS sequence"/>
</dbReference>
<evidence type="ECO:0000313" key="2">
    <source>
        <dbReference type="Proteomes" id="UP000824998"/>
    </source>
</evidence>